<dbReference type="SUPFAM" id="SSF53756">
    <property type="entry name" value="UDP-Glycosyltransferase/glycogen phosphorylase"/>
    <property type="match status" value="1"/>
</dbReference>
<keyword evidence="5" id="KW-1185">Reference proteome</keyword>
<dbReference type="EMBL" id="FMIA01000002">
    <property type="protein sequence ID" value="SCL58346.1"/>
    <property type="molecule type" value="Genomic_DNA"/>
</dbReference>
<dbReference type="Pfam" id="PF06722">
    <property type="entry name" value="EryCIII-like_C"/>
    <property type="match status" value="1"/>
</dbReference>
<dbReference type="FunFam" id="3.40.50.2000:FF:000072">
    <property type="entry name" value="Glycosyl transferase"/>
    <property type="match status" value="1"/>
</dbReference>
<organism evidence="4 5">
    <name type="scientific">Micromonospora yangpuensis</name>
    <dbReference type="NCBI Taxonomy" id="683228"/>
    <lineage>
        <taxon>Bacteria</taxon>
        <taxon>Bacillati</taxon>
        <taxon>Actinomycetota</taxon>
        <taxon>Actinomycetes</taxon>
        <taxon>Micromonosporales</taxon>
        <taxon>Micromonosporaceae</taxon>
        <taxon>Micromonospora</taxon>
    </lineage>
</organism>
<proteinExistence type="predicted"/>
<sequence length="327" mass="35108">MQDARLPVERGRVALGRYLDHGVRQVPALLDAIANWQPQILMRETTAFAAWLAGELTDLPVAVFDFAPTPGKLLAATAGDLSGSARAAVGLAPDPKLVSLNRWLHFLSAPVGWFSPRVMGPTTHLFQPFPEPANSHTAPEWLRGADDGRPFIYVTLGTFYNTTPGLFEMIFDVLRDEPVHALATVGRDIDPASFGRMPGHIRIERFVPQAAVLAHTDVVICHSGYGSLMGPLRRGIPVVTMPLGAADDTPNAARVAALGAGVVLNEGERSAGSLREALNVVLTESRYRQAAARVAASIAGQPPLREMVGLVERLGMERMPVRGRAPG</sequence>
<dbReference type="PANTHER" id="PTHR48043">
    <property type="entry name" value="EG:EG0003.4 PROTEIN-RELATED"/>
    <property type="match status" value="1"/>
</dbReference>
<dbReference type="InterPro" id="IPR010610">
    <property type="entry name" value="EryCIII-like_C"/>
</dbReference>
<keyword evidence="1" id="KW-0328">Glycosyltransferase</keyword>
<name>A0A1C6UWJ8_9ACTN</name>
<dbReference type="InterPro" id="IPR050271">
    <property type="entry name" value="UDP-glycosyltransferase"/>
</dbReference>
<feature type="domain" description="Erythromycin biosynthesis protein CIII-like C-terminal" evidence="3">
    <location>
        <begin position="194"/>
        <end position="312"/>
    </location>
</feature>
<gene>
    <name evidence="4" type="ORF">GA0070617_3790</name>
</gene>
<keyword evidence="2 4" id="KW-0808">Transferase</keyword>
<evidence type="ECO:0000313" key="5">
    <source>
        <dbReference type="Proteomes" id="UP000198937"/>
    </source>
</evidence>
<dbReference type="GO" id="GO:0016758">
    <property type="term" value="F:hexosyltransferase activity"/>
    <property type="evidence" value="ECO:0007669"/>
    <property type="project" value="UniProtKB-ARBA"/>
</dbReference>
<dbReference type="InterPro" id="IPR002213">
    <property type="entry name" value="UDP_glucos_trans"/>
</dbReference>
<evidence type="ECO:0000313" key="4">
    <source>
        <dbReference type="EMBL" id="SCL58346.1"/>
    </source>
</evidence>
<accession>A0A1C6UWJ8</accession>
<dbReference type="CDD" id="cd03784">
    <property type="entry name" value="GT1_Gtf-like"/>
    <property type="match status" value="1"/>
</dbReference>
<evidence type="ECO:0000259" key="3">
    <source>
        <dbReference type="Pfam" id="PF06722"/>
    </source>
</evidence>
<reference evidence="5" key="1">
    <citation type="submission" date="2016-06" db="EMBL/GenBank/DDBJ databases">
        <authorList>
            <person name="Varghese N."/>
            <person name="Submissions Spin"/>
        </authorList>
    </citation>
    <scope>NUCLEOTIDE SEQUENCE [LARGE SCALE GENOMIC DNA]</scope>
    <source>
        <strain evidence="5">DSM 45577</strain>
    </source>
</reference>
<dbReference type="AlphaFoldDB" id="A0A1C6UWJ8"/>
<evidence type="ECO:0000256" key="2">
    <source>
        <dbReference type="ARBA" id="ARBA00022679"/>
    </source>
</evidence>
<protein>
    <submittedName>
        <fullName evidence="4">Glycosyltransferase, MGT family</fullName>
    </submittedName>
</protein>
<dbReference type="GO" id="GO:0008194">
    <property type="term" value="F:UDP-glycosyltransferase activity"/>
    <property type="evidence" value="ECO:0007669"/>
    <property type="project" value="InterPro"/>
</dbReference>
<dbReference type="PANTHER" id="PTHR48043:SF145">
    <property type="entry name" value="FI06409P-RELATED"/>
    <property type="match status" value="1"/>
</dbReference>
<evidence type="ECO:0000256" key="1">
    <source>
        <dbReference type="ARBA" id="ARBA00022676"/>
    </source>
</evidence>
<dbReference type="Gene3D" id="3.40.50.2000">
    <property type="entry name" value="Glycogen Phosphorylase B"/>
    <property type="match status" value="2"/>
</dbReference>
<dbReference type="STRING" id="683228.GA0070617_3790"/>
<dbReference type="Proteomes" id="UP000198937">
    <property type="component" value="Unassembled WGS sequence"/>
</dbReference>